<dbReference type="RefSeq" id="WP_233741896.1">
    <property type="nucleotide sequence ID" value="NZ_FOQT01000001.1"/>
</dbReference>
<evidence type="ECO:0008006" key="4">
    <source>
        <dbReference type="Google" id="ProtNLM"/>
    </source>
</evidence>
<dbReference type="AlphaFoldDB" id="A0A1I3DGH6"/>
<protein>
    <recommendedName>
        <fullName evidence="4">Lipoprotein</fullName>
    </recommendedName>
</protein>
<feature type="signal peptide" evidence="1">
    <location>
        <begin position="1"/>
        <end position="19"/>
    </location>
</feature>
<feature type="chain" id="PRO_5011733310" description="Lipoprotein" evidence="1">
    <location>
        <begin position="20"/>
        <end position="102"/>
    </location>
</feature>
<evidence type="ECO:0000313" key="2">
    <source>
        <dbReference type="EMBL" id="SFH85882.1"/>
    </source>
</evidence>
<gene>
    <name evidence="2" type="ORF">SAMN05443292_0451</name>
</gene>
<organism evidence="2 3">
    <name type="scientific">Halpernia frigidisoli</name>
    <dbReference type="NCBI Taxonomy" id="1125876"/>
    <lineage>
        <taxon>Bacteria</taxon>
        <taxon>Pseudomonadati</taxon>
        <taxon>Bacteroidota</taxon>
        <taxon>Flavobacteriia</taxon>
        <taxon>Flavobacteriales</taxon>
        <taxon>Weeksellaceae</taxon>
        <taxon>Chryseobacterium group</taxon>
        <taxon>Halpernia</taxon>
    </lineage>
</organism>
<dbReference type="Proteomes" id="UP000198931">
    <property type="component" value="Unassembled WGS sequence"/>
</dbReference>
<evidence type="ECO:0000313" key="3">
    <source>
        <dbReference type="Proteomes" id="UP000198931"/>
    </source>
</evidence>
<dbReference type="STRING" id="1125876.SAMN05443292_0451"/>
<evidence type="ECO:0000256" key="1">
    <source>
        <dbReference type="SAM" id="SignalP"/>
    </source>
</evidence>
<keyword evidence="1" id="KW-0732">Signal</keyword>
<name>A0A1I3DGH6_9FLAO</name>
<sequence length="102" mass="11565">MKFLSNLFLIAAFSVSILSCKSISTNQFHSATIVKDCSGTYLRTAEKVDYLVCNSELLKDKKEGEKVSVNFKMTTECPERNGEIRCMLYHENKGLVRISSFK</sequence>
<proteinExistence type="predicted"/>
<accession>A0A1I3DGH6</accession>
<reference evidence="2 3" key="1">
    <citation type="submission" date="2016-10" db="EMBL/GenBank/DDBJ databases">
        <authorList>
            <person name="de Groot N.N."/>
        </authorList>
    </citation>
    <scope>NUCLEOTIDE SEQUENCE [LARGE SCALE GENOMIC DNA]</scope>
    <source>
        <strain evidence="2 3">DSM 26000</strain>
    </source>
</reference>
<dbReference type="PROSITE" id="PS51257">
    <property type="entry name" value="PROKAR_LIPOPROTEIN"/>
    <property type="match status" value="1"/>
</dbReference>
<keyword evidence="3" id="KW-1185">Reference proteome</keyword>
<dbReference type="EMBL" id="FOQT01000001">
    <property type="protein sequence ID" value="SFH85882.1"/>
    <property type="molecule type" value="Genomic_DNA"/>
</dbReference>